<feature type="region of interest" description="Disordered" evidence="1">
    <location>
        <begin position="1"/>
        <end position="47"/>
    </location>
</feature>
<dbReference type="RefSeq" id="WP_380617643.1">
    <property type="nucleotide sequence ID" value="NZ_JBHSDK010000002.1"/>
</dbReference>
<feature type="compositionally biased region" description="Gly residues" evidence="1">
    <location>
        <begin position="238"/>
        <end position="247"/>
    </location>
</feature>
<evidence type="ECO:0000313" key="3">
    <source>
        <dbReference type="EMBL" id="MFC4333904.1"/>
    </source>
</evidence>
<name>A0ABV8TTN9_9ACTN</name>
<evidence type="ECO:0000256" key="2">
    <source>
        <dbReference type="SAM" id="Phobius"/>
    </source>
</evidence>
<organism evidence="3 4">
    <name type="scientific">Salininema proteolyticum</name>
    <dbReference type="NCBI Taxonomy" id="1607685"/>
    <lineage>
        <taxon>Bacteria</taxon>
        <taxon>Bacillati</taxon>
        <taxon>Actinomycetota</taxon>
        <taxon>Actinomycetes</taxon>
        <taxon>Glycomycetales</taxon>
        <taxon>Glycomycetaceae</taxon>
        <taxon>Salininema</taxon>
    </lineage>
</organism>
<feature type="region of interest" description="Disordered" evidence="1">
    <location>
        <begin position="173"/>
        <end position="301"/>
    </location>
</feature>
<keyword evidence="4" id="KW-1185">Reference proteome</keyword>
<accession>A0ABV8TTN9</accession>
<keyword evidence="2" id="KW-0812">Transmembrane</keyword>
<keyword evidence="2" id="KW-0472">Membrane</keyword>
<sequence>MSKNDKHTRQNAKSSDNRPPLPYPVNDGRVSPGVRATRASRERRRRSRIAVGAGSALAIGGIAGMSFAMADPAATAVDEIAFSGGCGVLSVLSATSEPSVESLEVAPGTHVTYVNELETVGTLHVGQDQYDIEKGQSHTFTMNTSAEIAMIPECKGLFPDYAPAQVVVTEEAAVDEGEDQDGADEGTEQEDDKADLPDPSESGPEESDGSGEGSDGAADGQEGTEGSGEAPDESAAGATGGQDGSGDAGEPASADSEEKPDEDRSEGSPLTEGTPEQPYSFGEPADAEDQAVQEDFAKMSEEVAAVDPDSLADGASGLLAIVAIACLVGVSAAVMRIVLKTRGGTA</sequence>
<evidence type="ECO:0000256" key="1">
    <source>
        <dbReference type="SAM" id="MobiDB-lite"/>
    </source>
</evidence>
<dbReference type="EMBL" id="JBHSDK010000002">
    <property type="protein sequence ID" value="MFC4333904.1"/>
    <property type="molecule type" value="Genomic_DNA"/>
</dbReference>
<proteinExistence type="predicted"/>
<dbReference type="Proteomes" id="UP001595823">
    <property type="component" value="Unassembled WGS sequence"/>
</dbReference>
<protein>
    <submittedName>
        <fullName evidence="3">Uncharacterized protein</fullName>
    </submittedName>
</protein>
<evidence type="ECO:0000313" key="4">
    <source>
        <dbReference type="Proteomes" id="UP001595823"/>
    </source>
</evidence>
<comment type="caution">
    <text evidence="3">The sequence shown here is derived from an EMBL/GenBank/DDBJ whole genome shotgun (WGS) entry which is preliminary data.</text>
</comment>
<reference evidence="4" key="1">
    <citation type="journal article" date="2019" name="Int. J. Syst. Evol. Microbiol.">
        <title>The Global Catalogue of Microorganisms (GCM) 10K type strain sequencing project: providing services to taxonomists for standard genome sequencing and annotation.</title>
        <authorList>
            <consortium name="The Broad Institute Genomics Platform"/>
            <consortium name="The Broad Institute Genome Sequencing Center for Infectious Disease"/>
            <person name="Wu L."/>
            <person name="Ma J."/>
        </authorList>
    </citation>
    <scope>NUCLEOTIDE SEQUENCE [LARGE SCALE GENOMIC DNA]</scope>
    <source>
        <strain evidence="4">IBRC-M 10908</strain>
    </source>
</reference>
<feature type="compositionally biased region" description="Acidic residues" evidence="1">
    <location>
        <begin position="173"/>
        <end position="193"/>
    </location>
</feature>
<gene>
    <name evidence="3" type="ORF">ACFPET_01680</name>
</gene>
<feature type="transmembrane region" description="Helical" evidence="2">
    <location>
        <begin position="49"/>
        <end position="70"/>
    </location>
</feature>
<feature type="transmembrane region" description="Helical" evidence="2">
    <location>
        <begin position="318"/>
        <end position="339"/>
    </location>
</feature>
<keyword evidence="2" id="KW-1133">Transmembrane helix</keyword>